<dbReference type="AlphaFoldDB" id="A0A3P7P6L0"/>
<dbReference type="InterPro" id="IPR018972">
    <property type="entry name" value="Sas10_C_dom"/>
</dbReference>
<dbReference type="EMBL" id="UYRU01064332">
    <property type="protein sequence ID" value="VDN15999.1"/>
    <property type="molecule type" value="Genomic_DNA"/>
</dbReference>
<dbReference type="Proteomes" id="UP000281553">
    <property type="component" value="Unassembled WGS sequence"/>
</dbReference>
<keyword evidence="4" id="KW-1185">Reference proteome</keyword>
<sequence>MVALDSSSDDEEDEDEEEMDAQSEGSSDSDSGPTEEAADQVPKPKPTQQFPNRPVTKEGILKYRHKRERNPRVHLRHKFRKAQIRYRSRVPEVRKEDTPYAGELRGIRVNLIKSHKFKKPK</sequence>
<evidence type="ECO:0000313" key="4">
    <source>
        <dbReference type="Proteomes" id="UP000281553"/>
    </source>
</evidence>
<organism evidence="3 4">
    <name type="scientific">Dibothriocephalus latus</name>
    <name type="common">Fish tapeworm</name>
    <name type="synonym">Diphyllobothrium latum</name>
    <dbReference type="NCBI Taxonomy" id="60516"/>
    <lineage>
        <taxon>Eukaryota</taxon>
        <taxon>Metazoa</taxon>
        <taxon>Spiralia</taxon>
        <taxon>Lophotrochozoa</taxon>
        <taxon>Platyhelminthes</taxon>
        <taxon>Cestoda</taxon>
        <taxon>Eucestoda</taxon>
        <taxon>Diphyllobothriidea</taxon>
        <taxon>Diphyllobothriidae</taxon>
        <taxon>Dibothriocephalus</taxon>
    </lineage>
</organism>
<proteinExistence type="predicted"/>
<feature type="compositionally biased region" description="Acidic residues" evidence="1">
    <location>
        <begin position="7"/>
        <end position="21"/>
    </location>
</feature>
<name>A0A3P7P6L0_DIBLA</name>
<feature type="region of interest" description="Disordered" evidence="1">
    <location>
        <begin position="1"/>
        <end position="70"/>
    </location>
</feature>
<evidence type="ECO:0000259" key="2">
    <source>
        <dbReference type="Pfam" id="PF09368"/>
    </source>
</evidence>
<evidence type="ECO:0000313" key="3">
    <source>
        <dbReference type="EMBL" id="VDN15999.1"/>
    </source>
</evidence>
<feature type="domain" description="Sas10 C-terminal" evidence="2">
    <location>
        <begin position="59"/>
        <end position="117"/>
    </location>
</feature>
<protein>
    <recommendedName>
        <fullName evidence="2">Sas10 C-terminal domain-containing protein</fullName>
    </recommendedName>
</protein>
<evidence type="ECO:0000256" key="1">
    <source>
        <dbReference type="SAM" id="MobiDB-lite"/>
    </source>
</evidence>
<dbReference type="Pfam" id="PF09368">
    <property type="entry name" value="Sas10"/>
    <property type="match status" value="1"/>
</dbReference>
<gene>
    <name evidence="3" type="ORF">DILT_LOCUS11830</name>
</gene>
<accession>A0A3P7P6L0</accession>
<feature type="compositionally biased region" description="Polar residues" evidence="1">
    <location>
        <begin position="23"/>
        <end position="32"/>
    </location>
</feature>
<dbReference type="OrthoDB" id="1924577at2759"/>
<reference evidence="3 4" key="1">
    <citation type="submission" date="2018-11" db="EMBL/GenBank/DDBJ databases">
        <authorList>
            <consortium name="Pathogen Informatics"/>
        </authorList>
    </citation>
    <scope>NUCLEOTIDE SEQUENCE [LARGE SCALE GENOMIC DNA]</scope>
</reference>